<evidence type="ECO:0000313" key="2">
    <source>
        <dbReference type="EMBL" id="CAI8813175.1"/>
    </source>
</evidence>
<dbReference type="PANTHER" id="PTHR40115:SF1">
    <property type="entry name" value="INNER MEMBRANE PROTEIN WITH PEPSY TM HELIX"/>
    <property type="match status" value="1"/>
</dbReference>
<proteinExistence type="predicted"/>
<accession>A0ABM9I0N7</accession>
<reference evidence="2 3" key="1">
    <citation type="submission" date="2023-03" db="EMBL/GenBank/DDBJ databases">
        <authorList>
            <person name="Pearce D."/>
        </authorList>
    </citation>
    <scope>NUCLEOTIDE SEQUENCE [LARGE SCALE GENOMIC DNA]</scope>
    <source>
        <strain evidence="2">Msz</strain>
    </source>
</reference>
<organism evidence="2 3">
    <name type="scientific">Methylocaldum szegediense</name>
    <dbReference type="NCBI Taxonomy" id="73780"/>
    <lineage>
        <taxon>Bacteria</taxon>
        <taxon>Pseudomonadati</taxon>
        <taxon>Pseudomonadota</taxon>
        <taxon>Gammaproteobacteria</taxon>
        <taxon>Methylococcales</taxon>
        <taxon>Methylococcaceae</taxon>
        <taxon>Methylocaldum</taxon>
    </lineage>
</organism>
<dbReference type="Proteomes" id="UP001162030">
    <property type="component" value="Chromosome"/>
</dbReference>
<sequence length="232" mass="26008">MKPAELGLPPHSPRVKPSGGYLFLPRRLARGAFIKWLRRTHAWTGLWGAALGLLFGTTGILLNHHEKMKIPAARMAQSEVQLRLPEPRPADPEALVQWLAEALHFASEDVRIRQEPSKTVIWNDMEVRQPARWQVSMRTPQRFVQAEYWEGNAFVTIKRSEANFFAFLTNLHRGAGLGVGWILLADTLAGGLILLSLTGVLLWTRLHGRRLVAAGLALGSLGLGFWFVWQAL</sequence>
<evidence type="ECO:0000256" key="1">
    <source>
        <dbReference type="SAM" id="Phobius"/>
    </source>
</evidence>
<feature type="transmembrane region" description="Helical" evidence="1">
    <location>
        <begin position="42"/>
        <end position="62"/>
    </location>
</feature>
<evidence type="ECO:0000313" key="3">
    <source>
        <dbReference type="Proteomes" id="UP001162030"/>
    </source>
</evidence>
<feature type="transmembrane region" description="Helical" evidence="1">
    <location>
        <begin position="181"/>
        <end position="204"/>
    </location>
</feature>
<keyword evidence="1" id="KW-0472">Membrane</keyword>
<dbReference type="Pfam" id="PF16357">
    <property type="entry name" value="PepSY_TM_like_2"/>
    <property type="match status" value="1"/>
</dbReference>
<keyword evidence="1" id="KW-1133">Transmembrane helix</keyword>
<name>A0ABM9I0N7_9GAMM</name>
<dbReference type="PANTHER" id="PTHR40115">
    <property type="entry name" value="INNER MEMBRANE PROTEIN WITH PEPSY TM HELIX"/>
    <property type="match status" value="1"/>
</dbReference>
<protein>
    <recommendedName>
        <fullName evidence="4">Peptidase</fullName>
    </recommendedName>
</protein>
<keyword evidence="1" id="KW-0812">Transmembrane</keyword>
<evidence type="ECO:0008006" key="4">
    <source>
        <dbReference type="Google" id="ProtNLM"/>
    </source>
</evidence>
<dbReference type="RefSeq" id="WP_026610123.1">
    <property type="nucleotide sequence ID" value="NZ_OX458333.1"/>
</dbReference>
<dbReference type="InterPro" id="IPR032307">
    <property type="entry name" value="PepSY_TM-like_2"/>
</dbReference>
<feature type="transmembrane region" description="Helical" evidence="1">
    <location>
        <begin position="211"/>
        <end position="229"/>
    </location>
</feature>
<dbReference type="EMBL" id="OX458333">
    <property type="protein sequence ID" value="CAI8813175.1"/>
    <property type="molecule type" value="Genomic_DNA"/>
</dbReference>
<gene>
    <name evidence="2" type="ORF">MSZNOR_1819</name>
</gene>
<keyword evidence="3" id="KW-1185">Reference proteome</keyword>